<dbReference type="GO" id="GO:0034599">
    <property type="term" value="P:cellular response to oxidative stress"/>
    <property type="evidence" value="ECO:0007669"/>
    <property type="project" value="InterPro"/>
</dbReference>
<dbReference type="PANTHER" id="PTHR28020:SF1">
    <property type="entry name" value="YAP1-BINDING PROTEIN 1-RELATED"/>
    <property type="match status" value="1"/>
</dbReference>
<dbReference type="AlphaFoldDB" id="A0A1U7LKT5"/>
<name>A0A1U7LKT5_NEOID</name>
<evidence type="ECO:0000313" key="2">
    <source>
        <dbReference type="Proteomes" id="UP000186594"/>
    </source>
</evidence>
<gene>
    <name evidence="1" type="ORF">NEOLI_000576</name>
</gene>
<accession>A0A1U7LKT5</accession>
<dbReference type="EMBL" id="LXFE01002252">
    <property type="protein sequence ID" value="OLL23152.1"/>
    <property type="molecule type" value="Genomic_DNA"/>
</dbReference>
<sequence>MRSHRIICCGSSVLELSPTSYRYRIRAFKRNCTCDSFELTTCFKGNACFALIGTPRKIAANPNFSSCFNLRTNVITTAVMLKRFNDAKNAIKNAVNILGINPTSDDYISYSTVLDLHLCDPDLFTETESKELLLCLYEVLDQNHELTKHIAWDLVGLVSPYLRNKATIEEADRLLMLFAENGNAKEVQLKCIEAIGCIEWESEGTTGSDRCVAPRDLEKTILQFVHLSKLLRRSYDKIIARFPSRFLSAYAICLLSAFTQSDSNSLDVVSVLVDFLETSIKPLAGIVQDDEDQRVQRKILHSFITYLADVYMRTDSLPWAEEIFREKNEKFLMCGQKSQNMNAARQAIMDKLLA</sequence>
<dbReference type="STRING" id="1198029.A0A1U7LKT5"/>
<dbReference type="PANTHER" id="PTHR28020">
    <property type="entry name" value="YAP1-BINDING PROTEIN 1-RELATED"/>
    <property type="match status" value="1"/>
</dbReference>
<dbReference type="Proteomes" id="UP000186594">
    <property type="component" value="Unassembled WGS sequence"/>
</dbReference>
<dbReference type="Pfam" id="PF08568">
    <property type="entry name" value="Kinetochor_Ybp2"/>
    <property type="match status" value="1"/>
</dbReference>
<comment type="caution">
    <text evidence="1">The sequence shown here is derived from an EMBL/GenBank/DDBJ whole genome shotgun (WGS) entry which is preliminary data.</text>
</comment>
<dbReference type="OrthoDB" id="5396786at2759"/>
<proteinExistence type="predicted"/>
<keyword evidence="2" id="KW-1185">Reference proteome</keyword>
<dbReference type="GO" id="GO:0005737">
    <property type="term" value="C:cytoplasm"/>
    <property type="evidence" value="ECO:0007669"/>
    <property type="project" value="TreeGrafter"/>
</dbReference>
<dbReference type="InterPro" id="IPR013877">
    <property type="entry name" value="YAP-bd/ALF4/Glomulin"/>
</dbReference>
<evidence type="ECO:0000313" key="1">
    <source>
        <dbReference type="EMBL" id="OLL23152.1"/>
    </source>
</evidence>
<reference evidence="1 2" key="1">
    <citation type="submission" date="2016-04" db="EMBL/GenBank/DDBJ databases">
        <title>Evolutionary innovation and constraint leading to complex multicellularity in the Ascomycota.</title>
        <authorList>
            <person name="Cisse O."/>
            <person name="Nguyen A."/>
            <person name="Hewitt D.A."/>
            <person name="Jedd G."/>
            <person name="Stajich J.E."/>
        </authorList>
    </citation>
    <scope>NUCLEOTIDE SEQUENCE [LARGE SCALE GENOMIC DNA]</scope>
    <source>
        <strain evidence="1 2">DAH-3</strain>
    </source>
</reference>
<dbReference type="InterPro" id="IPR040347">
    <property type="entry name" value="YBP1/2"/>
</dbReference>
<organism evidence="1 2">
    <name type="scientific">Neolecta irregularis (strain DAH-3)</name>
    <dbReference type="NCBI Taxonomy" id="1198029"/>
    <lineage>
        <taxon>Eukaryota</taxon>
        <taxon>Fungi</taxon>
        <taxon>Dikarya</taxon>
        <taxon>Ascomycota</taxon>
        <taxon>Taphrinomycotina</taxon>
        <taxon>Neolectales</taxon>
        <taxon>Neolectaceae</taxon>
        <taxon>Neolecta</taxon>
    </lineage>
</organism>
<protein>
    <submittedName>
        <fullName evidence="1">UPF0649 protein</fullName>
    </submittedName>
</protein>